<name>A0AAE1EBB3_9GAST</name>
<dbReference type="EMBL" id="JAWDGP010000459">
    <property type="protein sequence ID" value="KAK3800370.1"/>
    <property type="molecule type" value="Genomic_DNA"/>
</dbReference>
<keyword evidence="2" id="KW-1185">Reference proteome</keyword>
<evidence type="ECO:0000313" key="1">
    <source>
        <dbReference type="EMBL" id="KAK3800370.1"/>
    </source>
</evidence>
<dbReference type="Proteomes" id="UP001283361">
    <property type="component" value="Unassembled WGS sequence"/>
</dbReference>
<protein>
    <submittedName>
        <fullName evidence="1">Uncharacterized protein</fullName>
    </submittedName>
</protein>
<proteinExistence type="predicted"/>
<reference evidence="1" key="1">
    <citation type="journal article" date="2023" name="G3 (Bethesda)">
        <title>A reference genome for the long-term kleptoplast-retaining sea slug Elysia crispata morphotype clarki.</title>
        <authorList>
            <person name="Eastman K.E."/>
            <person name="Pendleton A.L."/>
            <person name="Shaikh M.A."/>
            <person name="Suttiyut T."/>
            <person name="Ogas R."/>
            <person name="Tomko P."/>
            <person name="Gavelis G."/>
            <person name="Widhalm J.R."/>
            <person name="Wisecaver J.H."/>
        </authorList>
    </citation>
    <scope>NUCLEOTIDE SEQUENCE</scope>
    <source>
        <strain evidence="1">ECLA1</strain>
    </source>
</reference>
<evidence type="ECO:0000313" key="2">
    <source>
        <dbReference type="Proteomes" id="UP001283361"/>
    </source>
</evidence>
<comment type="caution">
    <text evidence="1">The sequence shown here is derived from an EMBL/GenBank/DDBJ whole genome shotgun (WGS) entry which is preliminary data.</text>
</comment>
<organism evidence="1 2">
    <name type="scientific">Elysia crispata</name>
    <name type="common">lettuce slug</name>
    <dbReference type="NCBI Taxonomy" id="231223"/>
    <lineage>
        <taxon>Eukaryota</taxon>
        <taxon>Metazoa</taxon>
        <taxon>Spiralia</taxon>
        <taxon>Lophotrochozoa</taxon>
        <taxon>Mollusca</taxon>
        <taxon>Gastropoda</taxon>
        <taxon>Heterobranchia</taxon>
        <taxon>Euthyneura</taxon>
        <taxon>Panpulmonata</taxon>
        <taxon>Sacoglossa</taxon>
        <taxon>Placobranchoidea</taxon>
        <taxon>Plakobranchidae</taxon>
        <taxon>Elysia</taxon>
    </lineage>
</organism>
<dbReference type="AlphaFoldDB" id="A0AAE1EBB3"/>
<sequence length="105" mass="11642">MPQNEAPGVDVYGGGGRKKCITGACYPAAAERDTSERIRPTCSVRPRITVTCAVSRAVCQHLKLTLFDLLVMRVACQGHIRPTVSTCLHCDKPNRLQNSTRKFRR</sequence>
<gene>
    <name evidence="1" type="ORF">RRG08_052755</name>
</gene>
<accession>A0AAE1EBB3</accession>